<dbReference type="PANTHER" id="PTHR32347">
    <property type="entry name" value="EFFLUX SYSTEM COMPONENT YKNX-RELATED"/>
    <property type="match status" value="1"/>
</dbReference>
<feature type="domain" description="Peptidoglycan binding-like" evidence="3">
    <location>
        <begin position="112"/>
        <end position="159"/>
    </location>
</feature>
<accession>A0A1Q5PTL6</accession>
<keyword evidence="5" id="KW-1185">Reference proteome</keyword>
<dbReference type="EMBL" id="MQVS01000015">
    <property type="protein sequence ID" value="OKL50819.1"/>
    <property type="molecule type" value="Genomic_DNA"/>
</dbReference>
<gene>
    <name evidence="4" type="ORF">BSZ40_10690</name>
</gene>
<proteinExistence type="predicted"/>
<protein>
    <recommendedName>
        <fullName evidence="3">Peptidoglycan binding-like domain-containing protein</fullName>
    </recommendedName>
</protein>
<dbReference type="InterPro" id="IPR002477">
    <property type="entry name" value="Peptidoglycan-bd-like"/>
</dbReference>
<organism evidence="4 5">
    <name type="scientific">Buchananella hordeovulneris</name>
    <dbReference type="NCBI Taxonomy" id="52770"/>
    <lineage>
        <taxon>Bacteria</taxon>
        <taxon>Bacillati</taxon>
        <taxon>Actinomycetota</taxon>
        <taxon>Actinomycetes</taxon>
        <taxon>Actinomycetales</taxon>
        <taxon>Actinomycetaceae</taxon>
        <taxon>Buchananella</taxon>
    </lineage>
</organism>
<evidence type="ECO:0000259" key="3">
    <source>
        <dbReference type="Pfam" id="PF01471"/>
    </source>
</evidence>
<evidence type="ECO:0000313" key="4">
    <source>
        <dbReference type="EMBL" id="OKL50819.1"/>
    </source>
</evidence>
<evidence type="ECO:0000256" key="2">
    <source>
        <dbReference type="ARBA" id="ARBA00023054"/>
    </source>
</evidence>
<dbReference type="SUPFAM" id="SSF47090">
    <property type="entry name" value="PGBD-like"/>
    <property type="match status" value="1"/>
</dbReference>
<name>A0A1Q5PTL6_9ACTO</name>
<dbReference type="STRING" id="52770.BSZ40_10690"/>
<dbReference type="InterPro" id="IPR036365">
    <property type="entry name" value="PGBD-like_sf"/>
</dbReference>
<dbReference type="GO" id="GO:0030313">
    <property type="term" value="C:cell envelope"/>
    <property type="evidence" value="ECO:0007669"/>
    <property type="project" value="UniProtKB-SubCell"/>
</dbReference>
<evidence type="ECO:0000313" key="5">
    <source>
        <dbReference type="Proteomes" id="UP000185612"/>
    </source>
</evidence>
<comment type="subcellular location">
    <subcellularLocation>
        <location evidence="1">Cell envelope</location>
    </subcellularLocation>
</comment>
<dbReference type="Proteomes" id="UP000185612">
    <property type="component" value="Unassembled WGS sequence"/>
</dbReference>
<dbReference type="InterPro" id="IPR036366">
    <property type="entry name" value="PGBDSf"/>
</dbReference>
<dbReference type="Gene3D" id="2.40.420.20">
    <property type="match status" value="1"/>
</dbReference>
<evidence type="ECO:0000256" key="1">
    <source>
        <dbReference type="ARBA" id="ARBA00004196"/>
    </source>
</evidence>
<keyword evidence="2" id="KW-0175">Coiled coil</keyword>
<sequence length="351" mass="36908">MVAVALTGGGIYLAGWRPGGAPAPAATASLPGKTDTISRGDLTGTVSATGTLRFADSYTFKLPLEGVVVSLPTPGTTLEAGQRIATIGDKQAYLWAGSLPAWREFNIDMTDGADVAQLETALRDMGHFSGEPNERFDWATHNAVKSWQKSVGLPQNGELPLGTVVFSDSALRVGSLRSRVGALQQAGGELFEASRANQVVNVQLKLQDQAVAQLNNPVTIRLPGGETATGKITEVGTPLEKNTGAGNAGQDDERKERIIPVTVTPDDAAATAKYQEITVTVDLPSESRPDVLSVPVGALLVYDAQRFGVEIVEDDGRTRRVPVTTGLFAAGRVEISGPDVQAGQRVVVPSR</sequence>
<comment type="caution">
    <text evidence="4">The sequence shown here is derived from an EMBL/GenBank/DDBJ whole genome shotgun (WGS) entry which is preliminary data.</text>
</comment>
<dbReference type="InParanoid" id="A0A1Q5PTL6"/>
<reference evidence="5" key="1">
    <citation type="submission" date="2016-12" db="EMBL/GenBank/DDBJ databases">
        <authorList>
            <person name="Meng X."/>
        </authorList>
    </citation>
    <scope>NUCLEOTIDE SEQUENCE [LARGE SCALE GENOMIC DNA]</scope>
    <source>
        <strain evidence="5">DSM 20732</strain>
    </source>
</reference>
<dbReference type="Gene3D" id="1.10.101.10">
    <property type="entry name" value="PGBD-like superfamily/PGBD"/>
    <property type="match status" value="1"/>
</dbReference>
<dbReference type="Pfam" id="PF01471">
    <property type="entry name" value="PG_binding_1"/>
    <property type="match status" value="1"/>
</dbReference>
<dbReference type="AlphaFoldDB" id="A0A1Q5PTL6"/>
<dbReference type="InterPro" id="IPR050465">
    <property type="entry name" value="UPF0194_transport"/>
</dbReference>